<keyword evidence="2" id="KW-1185">Reference proteome</keyword>
<dbReference type="InParanoid" id="A0A200Q0M7"/>
<organism evidence="1 2">
    <name type="scientific">Macleaya cordata</name>
    <name type="common">Five-seeded plume-poppy</name>
    <name type="synonym">Bocconia cordata</name>
    <dbReference type="NCBI Taxonomy" id="56857"/>
    <lineage>
        <taxon>Eukaryota</taxon>
        <taxon>Viridiplantae</taxon>
        <taxon>Streptophyta</taxon>
        <taxon>Embryophyta</taxon>
        <taxon>Tracheophyta</taxon>
        <taxon>Spermatophyta</taxon>
        <taxon>Magnoliopsida</taxon>
        <taxon>Ranunculales</taxon>
        <taxon>Papaveraceae</taxon>
        <taxon>Papaveroideae</taxon>
        <taxon>Macleaya</taxon>
    </lineage>
</organism>
<reference evidence="1 2" key="1">
    <citation type="journal article" date="2017" name="Mol. Plant">
        <title>The Genome of Medicinal Plant Macleaya cordata Provides New Insights into Benzylisoquinoline Alkaloids Metabolism.</title>
        <authorList>
            <person name="Liu X."/>
            <person name="Liu Y."/>
            <person name="Huang P."/>
            <person name="Ma Y."/>
            <person name="Qing Z."/>
            <person name="Tang Q."/>
            <person name="Cao H."/>
            <person name="Cheng P."/>
            <person name="Zheng Y."/>
            <person name="Yuan Z."/>
            <person name="Zhou Y."/>
            <person name="Liu J."/>
            <person name="Tang Z."/>
            <person name="Zhuo Y."/>
            <person name="Zhang Y."/>
            <person name="Yu L."/>
            <person name="Huang J."/>
            <person name="Yang P."/>
            <person name="Peng Q."/>
            <person name="Zhang J."/>
            <person name="Jiang W."/>
            <person name="Zhang Z."/>
            <person name="Lin K."/>
            <person name="Ro D.K."/>
            <person name="Chen X."/>
            <person name="Xiong X."/>
            <person name="Shang Y."/>
            <person name="Huang S."/>
            <person name="Zeng J."/>
        </authorList>
    </citation>
    <scope>NUCLEOTIDE SEQUENCE [LARGE SCALE GENOMIC DNA]</scope>
    <source>
        <strain evidence="2">cv. BLH2017</strain>
        <tissue evidence="1">Root</tissue>
    </source>
</reference>
<protein>
    <submittedName>
        <fullName evidence="1">Uncharacterized protein</fullName>
    </submittedName>
</protein>
<dbReference type="OrthoDB" id="1733405at2759"/>
<sequence>MENTQNWDQKTLINELIQAKELVKQLGVHLDPSSFSTGELLITKLLSSFDKSLILMLNCVKLEGEPQLTGPTSTVIATESPHFVSGSPRSDYDYDLRDKSKKKKILPKWTEQVRCCPKTGLEGPLDDGFVGVMP</sequence>
<proteinExistence type="predicted"/>
<dbReference type="AlphaFoldDB" id="A0A200Q0M7"/>
<dbReference type="EMBL" id="MVGT01003438">
    <property type="protein sequence ID" value="OVA03996.1"/>
    <property type="molecule type" value="Genomic_DNA"/>
</dbReference>
<gene>
    <name evidence="1" type="ORF">BVC80_695g4</name>
</gene>
<comment type="caution">
    <text evidence="1">The sequence shown here is derived from an EMBL/GenBank/DDBJ whole genome shotgun (WGS) entry which is preliminary data.</text>
</comment>
<evidence type="ECO:0000313" key="1">
    <source>
        <dbReference type="EMBL" id="OVA03996.1"/>
    </source>
</evidence>
<dbReference type="STRING" id="56857.A0A200Q0M7"/>
<accession>A0A200Q0M7</accession>
<evidence type="ECO:0000313" key="2">
    <source>
        <dbReference type="Proteomes" id="UP000195402"/>
    </source>
</evidence>
<name>A0A200Q0M7_MACCD</name>
<dbReference type="Proteomes" id="UP000195402">
    <property type="component" value="Unassembled WGS sequence"/>
</dbReference>
<dbReference type="OMA" id="MENTQNW"/>